<accession>A0ABZ2FT16</accession>
<evidence type="ECO:0000259" key="2">
    <source>
        <dbReference type="Pfam" id="PF01757"/>
    </source>
</evidence>
<protein>
    <submittedName>
        <fullName evidence="3">Acyltransferase family protein</fullName>
    </submittedName>
</protein>
<keyword evidence="1" id="KW-0472">Membrane</keyword>
<feature type="transmembrane region" description="Helical" evidence="1">
    <location>
        <begin position="148"/>
        <end position="170"/>
    </location>
</feature>
<dbReference type="PANTHER" id="PTHR23028">
    <property type="entry name" value="ACETYLTRANSFERASE"/>
    <property type="match status" value="1"/>
</dbReference>
<evidence type="ECO:0000313" key="3">
    <source>
        <dbReference type="EMBL" id="WWM66858.1"/>
    </source>
</evidence>
<reference evidence="3 4" key="1">
    <citation type="submission" date="2024-02" db="EMBL/GenBank/DDBJ databases">
        <title>The whole genome sequence of Pseudomonas benzopyrenica MLY92.</title>
        <authorList>
            <person name="Liu Y."/>
        </authorList>
    </citation>
    <scope>NUCLEOTIDE SEQUENCE [LARGE SCALE GENOMIC DNA]</scope>
    <source>
        <strain evidence="3 4">MLY92</strain>
    </source>
</reference>
<keyword evidence="1" id="KW-0812">Transmembrane</keyword>
<dbReference type="EMBL" id="CP145723">
    <property type="protein sequence ID" value="WWM66858.1"/>
    <property type="molecule type" value="Genomic_DNA"/>
</dbReference>
<feature type="transmembrane region" description="Helical" evidence="1">
    <location>
        <begin position="206"/>
        <end position="224"/>
    </location>
</feature>
<feature type="transmembrane region" description="Helical" evidence="1">
    <location>
        <begin position="290"/>
        <end position="308"/>
    </location>
</feature>
<feature type="transmembrane region" description="Helical" evidence="1">
    <location>
        <begin position="230"/>
        <end position="250"/>
    </location>
</feature>
<dbReference type="RefSeq" id="WP_338545622.1">
    <property type="nucleotide sequence ID" value="NZ_CP145723.1"/>
</dbReference>
<feature type="transmembrane region" description="Helical" evidence="1">
    <location>
        <begin position="176"/>
        <end position="194"/>
    </location>
</feature>
<feature type="domain" description="Acyltransferase 3" evidence="2">
    <location>
        <begin position="62"/>
        <end position="301"/>
    </location>
</feature>
<keyword evidence="3" id="KW-0012">Acyltransferase</keyword>
<keyword evidence="1" id="KW-1133">Transmembrane helix</keyword>
<organism evidence="3 4">
    <name type="scientific">Pseudomonas benzopyrenica</name>
    <dbReference type="NCBI Taxonomy" id="2993566"/>
    <lineage>
        <taxon>Bacteria</taxon>
        <taxon>Pseudomonadati</taxon>
        <taxon>Pseudomonadota</taxon>
        <taxon>Gammaproteobacteria</taxon>
        <taxon>Pseudomonadales</taxon>
        <taxon>Pseudomonadaceae</taxon>
        <taxon>Pseudomonas</taxon>
    </lineage>
</organism>
<feature type="transmembrane region" description="Helical" evidence="1">
    <location>
        <begin position="28"/>
        <end position="46"/>
    </location>
</feature>
<dbReference type="Proteomes" id="UP001372714">
    <property type="component" value="Chromosome"/>
</dbReference>
<dbReference type="PANTHER" id="PTHR23028:SF53">
    <property type="entry name" value="ACYL_TRANSF_3 DOMAIN-CONTAINING PROTEIN"/>
    <property type="match status" value="1"/>
</dbReference>
<evidence type="ECO:0000256" key="1">
    <source>
        <dbReference type="SAM" id="Phobius"/>
    </source>
</evidence>
<feature type="transmembrane region" description="Helical" evidence="1">
    <location>
        <begin position="67"/>
        <end position="86"/>
    </location>
</feature>
<keyword evidence="3" id="KW-0808">Transferase</keyword>
<dbReference type="InterPro" id="IPR002656">
    <property type="entry name" value="Acyl_transf_3_dom"/>
</dbReference>
<dbReference type="InterPro" id="IPR050879">
    <property type="entry name" value="Acyltransferase_3"/>
</dbReference>
<proteinExistence type="predicted"/>
<dbReference type="GO" id="GO:0016746">
    <property type="term" value="F:acyltransferase activity"/>
    <property type="evidence" value="ECO:0007669"/>
    <property type="project" value="UniProtKB-KW"/>
</dbReference>
<dbReference type="Pfam" id="PF01757">
    <property type="entry name" value="Acyl_transf_3"/>
    <property type="match status" value="1"/>
</dbReference>
<feature type="transmembrane region" description="Helical" evidence="1">
    <location>
        <begin position="122"/>
        <end position="141"/>
    </location>
</feature>
<name>A0ABZ2FT16_9PSED</name>
<evidence type="ECO:0000313" key="4">
    <source>
        <dbReference type="Proteomes" id="UP001372714"/>
    </source>
</evidence>
<feature type="transmembrane region" description="Helical" evidence="1">
    <location>
        <begin position="262"/>
        <end position="284"/>
    </location>
</feature>
<keyword evidence="4" id="KW-1185">Reference proteome</keyword>
<gene>
    <name evidence="3" type="ORF">V6W80_00765</name>
</gene>
<sequence>MGFLRLVLACLVLVSHLGISIAGYNPGVVAVIVFYLLAGQVVGKLWSRRPQHEGAWGACCWFYQDRLWRILPLYLLTLALAALLWWSGAASPFLRKAPVLGDWLANLSILPLNYYMYSGQDAFTLIPPAWSLAVELQVYLLMPLLLGWRWLGIAASVISVLVFIAAQWGWLNTDIFGYRLLLGVLFVFLAGDLFNRNVAWAKGLLALLWTLALAYALFLLSSGIHRPYDVEVALGLTLGIPLIAWLLAYPPRGIWHLWQQRLGSLTYGVFLLHFPALWFLQLLLHDHPSAWMVMGISLLWAALAHRFFEQPLWQRFRPIATRL</sequence>